<proteinExistence type="predicted"/>
<evidence type="ECO:0000259" key="2">
    <source>
        <dbReference type="Pfam" id="PF13476"/>
    </source>
</evidence>
<dbReference type="InterPro" id="IPR027417">
    <property type="entry name" value="P-loop_NTPase"/>
</dbReference>
<dbReference type="GO" id="GO:0016887">
    <property type="term" value="F:ATP hydrolysis activity"/>
    <property type="evidence" value="ECO:0007669"/>
    <property type="project" value="InterPro"/>
</dbReference>
<evidence type="ECO:0000313" key="4">
    <source>
        <dbReference type="EMBL" id="MDR6836575.1"/>
    </source>
</evidence>
<dbReference type="NCBIfam" id="TIGR03185">
    <property type="entry name" value="DNA_S_dndD"/>
    <property type="match status" value="1"/>
</dbReference>
<dbReference type="InterPro" id="IPR017599">
    <property type="entry name" value="DNA_S_DndD"/>
</dbReference>
<feature type="coiled-coil region" evidence="1">
    <location>
        <begin position="388"/>
        <end position="459"/>
    </location>
</feature>
<reference evidence="3 5" key="1">
    <citation type="submission" date="2023-07" db="EMBL/GenBank/DDBJ databases">
        <title>Sorghum-associated microbial communities from plants grown in Nebraska, USA.</title>
        <authorList>
            <person name="Schachtman D."/>
        </authorList>
    </citation>
    <scope>NUCLEOTIDE SEQUENCE</scope>
    <source>
        <strain evidence="4 5">BE105</strain>
        <strain evidence="3">BE69</strain>
    </source>
</reference>
<sequence length="660" mass="73215">MAKVTFLGLALQNLGPFKERQELDLRTWRGKPIVLVKALNGSGKTTLLTALQVVLYGSKLYGNGRGREYEQLMLGLQRNDTDGDARIDLDLRLEGHGEIDEFTVSRRWSVSGGKLHETLTVLRDGHPDPRLTEEWDEFLDNLLPAELVQLFLFDGEKIEALANPATLPDMLRRATEAFLGIGGIDSLSKDLIAVERRALVQGRDKNPKYEAAKALLKDLELQRATLEAERPQLTAARAATQVRVDQLQRQLQSFQAKGERSGLAAYESAAVLRANEQHALKQVEQSRAQVREALANPWSALARLGSLWQDYEALYEQEQEARTAKHLLAAIEKRDQRVIKKVGDSIPPEALTTLRHVLTQDQQTYRAAAKRPLHLQTSEAPAEARAKIDAAALQLNAAEQALEQAQNELAVAQRRLAAVPQGEQVADLLAQLQAHSAALALAEAQLAQETKALDEANTQIAYLDVRIKAATETLRKDFGGLEHEAKAVDASQRARDVLALFKDRLLASKAHWLSSMITAEFAALMRKRKLVSRVQVHPDTYAVTIVAPDGHELPMARLSAGERQLLAIAVLSALIRERKGQFPVAVDTPLARLDKRHRQALVQRFFAKISHQALVLSTDEEVDDDLLNEMAPSMSQSYVLEFSDETRSTRASNVQDEVTG</sequence>
<dbReference type="AlphaFoldDB" id="A0AAJ2F0P3"/>
<dbReference type="PANTHER" id="PTHR32114:SF2">
    <property type="entry name" value="ABC TRANSPORTER ABCH.3"/>
    <property type="match status" value="1"/>
</dbReference>
<accession>A0AAJ2F0P3</accession>
<evidence type="ECO:0000256" key="1">
    <source>
        <dbReference type="SAM" id="Coils"/>
    </source>
</evidence>
<evidence type="ECO:0000313" key="5">
    <source>
        <dbReference type="Proteomes" id="UP001249076"/>
    </source>
</evidence>
<dbReference type="InterPro" id="IPR038729">
    <property type="entry name" value="Rad50/SbcC_AAA"/>
</dbReference>
<dbReference type="Pfam" id="PF13476">
    <property type="entry name" value="AAA_23"/>
    <property type="match status" value="1"/>
</dbReference>
<keyword evidence="5" id="KW-1185">Reference proteome</keyword>
<name>A0AAJ2F0P3_ACIDE</name>
<feature type="coiled-coil region" evidence="1">
    <location>
        <begin position="209"/>
        <end position="293"/>
    </location>
</feature>
<evidence type="ECO:0000313" key="3">
    <source>
        <dbReference type="EMBL" id="MDR6766487.1"/>
    </source>
</evidence>
<dbReference type="SUPFAM" id="SSF52540">
    <property type="entry name" value="P-loop containing nucleoside triphosphate hydrolases"/>
    <property type="match status" value="1"/>
</dbReference>
<organism evidence="3 6">
    <name type="scientific">Acidovorax delafieldii</name>
    <name type="common">Pseudomonas delafieldii</name>
    <dbReference type="NCBI Taxonomy" id="47920"/>
    <lineage>
        <taxon>Bacteria</taxon>
        <taxon>Pseudomonadati</taxon>
        <taxon>Pseudomonadota</taxon>
        <taxon>Betaproteobacteria</taxon>
        <taxon>Burkholderiales</taxon>
        <taxon>Comamonadaceae</taxon>
        <taxon>Acidovorax</taxon>
    </lineage>
</organism>
<keyword evidence="1" id="KW-0175">Coiled coil</keyword>
<dbReference type="Proteomes" id="UP001253458">
    <property type="component" value="Unassembled WGS sequence"/>
</dbReference>
<dbReference type="Gene3D" id="3.40.50.300">
    <property type="entry name" value="P-loop containing nucleotide triphosphate hydrolases"/>
    <property type="match status" value="2"/>
</dbReference>
<feature type="domain" description="Rad50/SbcC-type AAA" evidence="2">
    <location>
        <begin position="9"/>
        <end position="256"/>
    </location>
</feature>
<dbReference type="PANTHER" id="PTHR32114">
    <property type="entry name" value="ABC TRANSPORTER ABCH.3"/>
    <property type="match status" value="1"/>
</dbReference>
<gene>
    <name evidence="3" type="ORF">J2W88_001752</name>
    <name evidence="4" type="ORF">J2W93_001403</name>
</gene>
<evidence type="ECO:0000313" key="6">
    <source>
        <dbReference type="Proteomes" id="UP001253458"/>
    </source>
</evidence>
<dbReference type="EMBL" id="JAVDTS010000002">
    <property type="protein sequence ID" value="MDR6836575.1"/>
    <property type="molecule type" value="Genomic_DNA"/>
</dbReference>
<comment type="caution">
    <text evidence="3">The sequence shown here is derived from an EMBL/GenBank/DDBJ whole genome shotgun (WGS) entry which is preliminary data.</text>
</comment>
<dbReference type="Proteomes" id="UP001249076">
    <property type="component" value="Unassembled WGS sequence"/>
</dbReference>
<dbReference type="EMBL" id="JAVDTL010000002">
    <property type="protein sequence ID" value="MDR6766487.1"/>
    <property type="molecule type" value="Genomic_DNA"/>
</dbReference>
<dbReference type="GO" id="GO:0006302">
    <property type="term" value="P:double-strand break repair"/>
    <property type="evidence" value="ECO:0007669"/>
    <property type="project" value="InterPro"/>
</dbReference>
<protein>
    <submittedName>
        <fullName evidence="3">DNA sulfur modification protein DndD</fullName>
    </submittedName>
</protein>
<dbReference type="RefSeq" id="WP_209817484.1">
    <property type="nucleotide sequence ID" value="NZ_JAVDTL010000002.1"/>
</dbReference>